<evidence type="ECO:0000256" key="2">
    <source>
        <dbReference type="SAM" id="SignalP"/>
    </source>
</evidence>
<feature type="signal peptide" evidence="2">
    <location>
        <begin position="1"/>
        <end position="18"/>
    </location>
</feature>
<sequence length="218" mass="24649">MPGTFVVLGSWLLADVLALLCIAEQSPGGEGEEGGAPSNRNSAADRQAKRDEAERQAKREEAERQEKREEAERKHALEIAAKTLDFVGSELLPSAPKVDWQSQLKNFCTSSEDVGLYLVPFERVMKRVQMPNTLWMACLTVFCSKVDELGCINNTTMHITETPGSKPVSRSPYRASNYERQVLREIVQGKDRVSFGIVVQNIVVQFSWYQRKQEIKEW</sequence>
<accession>A0A8T0EP57</accession>
<reference evidence="3" key="2">
    <citation type="submission" date="2020-06" db="EMBL/GenBank/DDBJ databases">
        <authorList>
            <person name="Sheffer M."/>
        </authorList>
    </citation>
    <scope>NUCLEOTIDE SEQUENCE</scope>
</reference>
<gene>
    <name evidence="3" type="ORF">HNY73_014501</name>
</gene>
<organism evidence="3 4">
    <name type="scientific">Argiope bruennichi</name>
    <name type="common">Wasp spider</name>
    <name type="synonym">Aranea bruennichi</name>
    <dbReference type="NCBI Taxonomy" id="94029"/>
    <lineage>
        <taxon>Eukaryota</taxon>
        <taxon>Metazoa</taxon>
        <taxon>Ecdysozoa</taxon>
        <taxon>Arthropoda</taxon>
        <taxon>Chelicerata</taxon>
        <taxon>Arachnida</taxon>
        <taxon>Araneae</taxon>
        <taxon>Araneomorphae</taxon>
        <taxon>Entelegynae</taxon>
        <taxon>Araneoidea</taxon>
        <taxon>Araneidae</taxon>
        <taxon>Argiope</taxon>
    </lineage>
</organism>
<feature type="compositionally biased region" description="Basic and acidic residues" evidence="1">
    <location>
        <begin position="46"/>
        <end position="73"/>
    </location>
</feature>
<dbReference type="AlphaFoldDB" id="A0A8T0EP57"/>
<evidence type="ECO:0000313" key="3">
    <source>
        <dbReference type="EMBL" id="KAF8777682.1"/>
    </source>
</evidence>
<name>A0A8T0EP57_ARGBR</name>
<feature type="region of interest" description="Disordered" evidence="1">
    <location>
        <begin position="27"/>
        <end position="73"/>
    </location>
</feature>
<keyword evidence="4" id="KW-1185">Reference proteome</keyword>
<feature type="chain" id="PRO_5035927610" evidence="2">
    <location>
        <begin position="19"/>
        <end position="218"/>
    </location>
</feature>
<evidence type="ECO:0000313" key="4">
    <source>
        <dbReference type="Proteomes" id="UP000807504"/>
    </source>
</evidence>
<dbReference type="EMBL" id="JABXBU010002072">
    <property type="protein sequence ID" value="KAF8777682.1"/>
    <property type="molecule type" value="Genomic_DNA"/>
</dbReference>
<evidence type="ECO:0000256" key="1">
    <source>
        <dbReference type="SAM" id="MobiDB-lite"/>
    </source>
</evidence>
<comment type="caution">
    <text evidence="3">The sequence shown here is derived from an EMBL/GenBank/DDBJ whole genome shotgun (WGS) entry which is preliminary data.</text>
</comment>
<protein>
    <submittedName>
        <fullName evidence="3">Uncharacterized protein</fullName>
    </submittedName>
</protein>
<reference evidence="3" key="1">
    <citation type="journal article" date="2020" name="bioRxiv">
        <title>Chromosome-level reference genome of the European wasp spider Argiope bruennichi: a resource for studies on range expansion and evolutionary adaptation.</title>
        <authorList>
            <person name="Sheffer M.M."/>
            <person name="Hoppe A."/>
            <person name="Krehenwinkel H."/>
            <person name="Uhl G."/>
            <person name="Kuss A.W."/>
            <person name="Jensen L."/>
            <person name="Jensen C."/>
            <person name="Gillespie R.G."/>
            <person name="Hoff K.J."/>
            <person name="Prost S."/>
        </authorList>
    </citation>
    <scope>NUCLEOTIDE SEQUENCE</scope>
</reference>
<dbReference type="Proteomes" id="UP000807504">
    <property type="component" value="Unassembled WGS sequence"/>
</dbReference>
<proteinExistence type="predicted"/>
<keyword evidence="2" id="KW-0732">Signal</keyword>